<dbReference type="RefSeq" id="WP_183327518.1">
    <property type="nucleotide sequence ID" value="NZ_JACHHK010000002.1"/>
</dbReference>
<dbReference type="InterPro" id="IPR017896">
    <property type="entry name" value="4Fe4S_Fe-S-bd"/>
</dbReference>
<accession>A0A7W8CYB9</accession>
<dbReference type="Pfam" id="PF13237">
    <property type="entry name" value="Fer4_10"/>
    <property type="match status" value="1"/>
</dbReference>
<evidence type="ECO:0000256" key="1">
    <source>
        <dbReference type="ARBA" id="ARBA00022723"/>
    </source>
</evidence>
<sequence>MPQQTLPSALYEKTDRICRNCGRCVRACPADIDIPSLLIMEEGGHAVETKHTASQDGQPIDCIECGICSMRCPQGFPLLQIVRKYAMKQASESIFIHSLEENQI</sequence>
<feature type="domain" description="4Fe-4S ferredoxin-type" evidence="4">
    <location>
        <begin position="51"/>
        <end position="84"/>
    </location>
</feature>
<dbReference type="PROSITE" id="PS51379">
    <property type="entry name" value="4FE4S_FER_2"/>
    <property type="match status" value="2"/>
</dbReference>
<evidence type="ECO:0000259" key="4">
    <source>
        <dbReference type="PROSITE" id="PS51379"/>
    </source>
</evidence>
<dbReference type="SUPFAM" id="SSF46548">
    <property type="entry name" value="alpha-helical ferredoxin"/>
    <property type="match status" value="1"/>
</dbReference>
<reference evidence="5 6" key="1">
    <citation type="submission" date="2020-08" db="EMBL/GenBank/DDBJ databases">
        <title>Genomic Encyclopedia of Type Strains, Phase IV (KMG-IV): sequencing the most valuable type-strain genomes for metagenomic binning, comparative biology and taxonomic classification.</title>
        <authorList>
            <person name="Goeker M."/>
        </authorList>
    </citation>
    <scope>NUCLEOTIDE SEQUENCE [LARGE SCALE GENOMIC DNA]</scope>
    <source>
        <strain evidence="5 6">DSM 25799</strain>
    </source>
</reference>
<keyword evidence="1" id="KW-0479">Metal-binding</keyword>
<dbReference type="AlphaFoldDB" id="A0A7W8CYB9"/>
<comment type="caution">
    <text evidence="5">The sequence shown here is derived from an EMBL/GenBank/DDBJ whole genome shotgun (WGS) entry which is preliminary data.</text>
</comment>
<dbReference type="InterPro" id="IPR017900">
    <property type="entry name" value="4Fe4S_Fe_S_CS"/>
</dbReference>
<dbReference type="Proteomes" id="UP000539953">
    <property type="component" value="Unassembled WGS sequence"/>
</dbReference>
<evidence type="ECO:0000256" key="2">
    <source>
        <dbReference type="ARBA" id="ARBA00023004"/>
    </source>
</evidence>
<dbReference type="InterPro" id="IPR010208">
    <property type="entry name" value="Ion_transpt_RnfC/RsxC"/>
</dbReference>
<dbReference type="PROSITE" id="PS00198">
    <property type="entry name" value="4FE4S_FER_1"/>
    <property type="match status" value="2"/>
</dbReference>
<evidence type="ECO:0000313" key="6">
    <source>
        <dbReference type="Proteomes" id="UP000539953"/>
    </source>
</evidence>
<feature type="domain" description="4Fe-4S ferredoxin-type" evidence="4">
    <location>
        <begin position="7"/>
        <end position="32"/>
    </location>
</feature>
<dbReference type="EMBL" id="JACHHK010000002">
    <property type="protein sequence ID" value="MBB5182659.1"/>
    <property type="molecule type" value="Genomic_DNA"/>
</dbReference>
<keyword evidence="2" id="KW-0408">Iron</keyword>
<evidence type="ECO:0000256" key="3">
    <source>
        <dbReference type="ARBA" id="ARBA00023014"/>
    </source>
</evidence>
<protein>
    <submittedName>
        <fullName evidence="5">Na+-translocating ferredoxin:NAD+ oxidoreductase RnfC subunit</fullName>
    </submittedName>
</protein>
<dbReference type="PANTHER" id="PTHR43034:SF2">
    <property type="entry name" value="ION-TRANSLOCATING OXIDOREDUCTASE COMPLEX SUBUNIT C"/>
    <property type="match status" value="1"/>
</dbReference>
<evidence type="ECO:0000313" key="5">
    <source>
        <dbReference type="EMBL" id="MBB5182659.1"/>
    </source>
</evidence>
<dbReference type="GO" id="GO:0009055">
    <property type="term" value="F:electron transfer activity"/>
    <property type="evidence" value="ECO:0007669"/>
    <property type="project" value="InterPro"/>
</dbReference>
<dbReference type="GO" id="GO:0016020">
    <property type="term" value="C:membrane"/>
    <property type="evidence" value="ECO:0007669"/>
    <property type="project" value="InterPro"/>
</dbReference>
<dbReference type="Gene3D" id="3.30.70.20">
    <property type="match status" value="1"/>
</dbReference>
<dbReference type="GO" id="GO:0046872">
    <property type="term" value="F:metal ion binding"/>
    <property type="evidence" value="ECO:0007669"/>
    <property type="project" value="UniProtKB-KW"/>
</dbReference>
<keyword evidence="3" id="KW-0411">Iron-sulfur</keyword>
<organism evidence="5 6">
    <name type="scientific">Catenisphaera adipataccumulans</name>
    <dbReference type="NCBI Taxonomy" id="700500"/>
    <lineage>
        <taxon>Bacteria</taxon>
        <taxon>Bacillati</taxon>
        <taxon>Bacillota</taxon>
        <taxon>Erysipelotrichia</taxon>
        <taxon>Erysipelotrichales</taxon>
        <taxon>Erysipelotrichaceae</taxon>
        <taxon>Catenisphaera</taxon>
    </lineage>
</organism>
<name>A0A7W8CYB9_9FIRM</name>
<dbReference type="PANTHER" id="PTHR43034">
    <property type="entry name" value="ION-TRANSLOCATING OXIDOREDUCTASE COMPLEX SUBUNIT C"/>
    <property type="match status" value="1"/>
</dbReference>
<proteinExistence type="predicted"/>
<dbReference type="GO" id="GO:0051539">
    <property type="term" value="F:4 iron, 4 sulfur cluster binding"/>
    <property type="evidence" value="ECO:0007669"/>
    <property type="project" value="InterPro"/>
</dbReference>
<gene>
    <name evidence="5" type="ORF">HNQ47_000678</name>
</gene>
<keyword evidence="6" id="KW-1185">Reference proteome</keyword>